<dbReference type="EMBL" id="HBNS01022716">
    <property type="protein sequence ID" value="CAE4613067.1"/>
    <property type="molecule type" value="Transcribed_RNA"/>
</dbReference>
<reference evidence="3" key="1">
    <citation type="submission" date="2021-01" db="EMBL/GenBank/DDBJ databases">
        <authorList>
            <person name="Corre E."/>
            <person name="Pelletier E."/>
            <person name="Niang G."/>
            <person name="Scheremetjew M."/>
            <person name="Finn R."/>
            <person name="Kale V."/>
            <person name="Holt S."/>
            <person name="Cochrane G."/>
            <person name="Meng A."/>
            <person name="Brown T."/>
            <person name="Cohen L."/>
        </authorList>
    </citation>
    <scope>NUCLEOTIDE SEQUENCE</scope>
    <source>
        <strain evidence="3">GSO104</strain>
    </source>
</reference>
<feature type="transmembrane region" description="Helical" evidence="2">
    <location>
        <begin position="238"/>
        <end position="259"/>
    </location>
</feature>
<feature type="transmembrane region" description="Helical" evidence="2">
    <location>
        <begin position="360"/>
        <end position="380"/>
    </location>
</feature>
<name>A0A7S4RFN9_9STRA</name>
<evidence type="ECO:0000256" key="1">
    <source>
        <dbReference type="SAM" id="MobiDB-lite"/>
    </source>
</evidence>
<keyword evidence="2" id="KW-1133">Transmembrane helix</keyword>
<gene>
    <name evidence="3" type="ORF">DBRI00130_LOCUS17949</name>
</gene>
<keyword evidence="2" id="KW-0812">Transmembrane</keyword>
<feature type="transmembrane region" description="Helical" evidence="2">
    <location>
        <begin position="400"/>
        <end position="422"/>
    </location>
</feature>
<feature type="transmembrane region" description="Helical" evidence="2">
    <location>
        <begin position="299"/>
        <end position="322"/>
    </location>
</feature>
<sequence length="423" mass="46683">MHGRFYAFHRDVTAGELPHSVEVEPAWLQGQEKQLPALDDFHIAASTALAGTEIDTIDTTGMMLESALVAKAVLLPIGLAAPLLMAQMSAVEAWPVLRNRANTMHLTDQLPHLWDFLRAVGTNGLENLLVDPAIVVDGTAAFVRQRKALLSDILPQHQTHAALRQCATPIRIPSSSNPPTVPTPGSIVDLESASHTSQPDDTQNKSELFEDSTHIFIYTDTFKHSDGTYHPVGFIHRLYAYIIIFFQYLLYLGVALLQIQENKRNDPFLVPIVTNDCPYTGTVKLESLTCPTFENHLEVFASFLTAIFIVTFYILPDIMGSIILMKIPDKNAKIAAVLILIGAMTATFSAWSFVSTLSNFNEGGASAVEVFLGCVGIVFIHDLDEKLRSALNRVNNPLMIFLLVIVWNVFFYFVASAIAPIFT</sequence>
<feature type="region of interest" description="Disordered" evidence="1">
    <location>
        <begin position="172"/>
        <end position="205"/>
    </location>
</feature>
<protein>
    <submittedName>
        <fullName evidence="3">Uncharacterized protein</fullName>
    </submittedName>
</protein>
<evidence type="ECO:0000313" key="3">
    <source>
        <dbReference type="EMBL" id="CAE4613067.1"/>
    </source>
</evidence>
<dbReference type="AlphaFoldDB" id="A0A7S4RFN9"/>
<feature type="transmembrane region" description="Helical" evidence="2">
    <location>
        <begin position="334"/>
        <end position="354"/>
    </location>
</feature>
<feature type="compositionally biased region" description="Low complexity" evidence="1">
    <location>
        <begin position="173"/>
        <end position="186"/>
    </location>
</feature>
<organism evidence="3">
    <name type="scientific">Ditylum brightwellii</name>
    <dbReference type="NCBI Taxonomy" id="49249"/>
    <lineage>
        <taxon>Eukaryota</taxon>
        <taxon>Sar</taxon>
        <taxon>Stramenopiles</taxon>
        <taxon>Ochrophyta</taxon>
        <taxon>Bacillariophyta</taxon>
        <taxon>Mediophyceae</taxon>
        <taxon>Lithodesmiophycidae</taxon>
        <taxon>Lithodesmiales</taxon>
        <taxon>Lithodesmiaceae</taxon>
        <taxon>Ditylum</taxon>
    </lineage>
</organism>
<proteinExistence type="predicted"/>
<keyword evidence="2" id="KW-0472">Membrane</keyword>
<evidence type="ECO:0000256" key="2">
    <source>
        <dbReference type="SAM" id="Phobius"/>
    </source>
</evidence>
<accession>A0A7S4RFN9</accession>